<sequence>MRTEFCGRSAPATRETGMLQIQNIRQFWLGVLFGVIGLIALWELPRPIGTLTAMGPGYFPMLLGIGLVLAGAASIVIGIRSHSHTEVEPLSLVPTFFIISGIVAMALLIDRAGLAVSLLFMVLGTCYDRVLKHPIEVAVIYIAVLGMTWGVFLHLIKLPIKLFW</sequence>
<feature type="transmembrane region" description="Helical" evidence="1">
    <location>
        <begin position="57"/>
        <end position="78"/>
    </location>
</feature>
<evidence type="ECO:0000259" key="2">
    <source>
        <dbReference type="Pfam" id="PF07331"/>
    </source>
</evidence>
<feature type="domain" description="DUF1468" evidence="2">
    <location>
        <begin position="28"/>
        <end position="159"/>
    </location>
</feature>
<feature type="transmembrane region" description="Helical" evidence="1">
    <location>
        <begin position="27"/>
        <end position="45"/>
    </location>
</feature>
<keyword evidence="4" id="KW-1185">Reference proteome</keyword>
<gene>
    <name evidence="3" type="ORF">DWE98_23235</name>
</gene>
<feature type="transmembrane region" description="Helical" evidence="1">
    <location>
        <begin position="138"/>
        <end position="156"/>
    </location>
</feature>
<dbReference type="EMBL" id="QQTP01000016">
    <property type="protein sequence ID" value="RDJ20661.1"/>
    <property type="molecule type" value="Genomic_DNA"/>
</dbReference>
<keyword evidence="1" id="KW-0812">Transmembrane</keyword>
<organism evidence="3 4">
    <name type="scientific">Bosea caraganae</name>
    <dbReference type="NCBI Taxonomy" id="2763117"/>
    <lineage>
        <taxon>Bacteria</taxon>
        <taxon>Pseudomonadati</taxon>
        <taxon>Pseudomonadota</taxon>
        <taxon>Alphaproteobacteria</taxon>
        <taxon>Hyphomicrobiales</taxon>
        <taxon>Boseaceae</taxon>
        <taxon>Bosea</taxon>
    </lineage>
</organism>
<evidence type="ECO:0000256" key="1">
    <source>
        <dbReference type="SAM" id="Phobius"/>
    </source>
</evidence>
<dbReference type="Proteomes" id="UP000255207">
    <property type="component" value="Unassembled WGS sequence"/>
</dbReference>
<comment type="caution">
    <text evidence="3">The sequence shown here is derived from an EMBL/GenBank/DDBJ whole genome shotgun (WGS) entry which is preliminary data.</text>
</comment>
<dbReference type="AlphaFoldDB" id="A0A370L0A3"/>
<proteinExistence type="predicted"/>
<feature type="transmembrane region" description="Helical" evidence="1">
    <location>
        <begin position="90"/>
        <end position="108"/>
    </location>
</feature>
<dbReference type="OrthoDB" id="5186924at2"/>
<dbReference type="InterPro" id="IPR009936">
    <property type="entry name" value="DUF1468"/>
</dbReference>
<keyword evidence="1" id="KW-1133">Transmembrane helix</keyword>
<accession>A0A370L0A3</accession>
<keyword evidence="1" id="KW-0472">Membrane</keyword>
<reference evidence="4" key="1">
    <citation type="submission" date="2018-07" db="EMBL/GenBank/DDBJ databases">
        <authorList>
            <person name="Safronova V.I."/>
            <person name="Chirak E.R."/>
            <person name="Sazanova A.L."/>
        </authorList>
    </citation>
    <scope>NUCLEOTIDE SEQUENCE [LARGE SCALE GENOMIC DNA]</scope>
    <source>
        <strain evidence="4">RCAM04685</strain>
    </source>
</reference>
<name>A0A370L0A3_9HYPH</name>
<evidence type="ECO:0000313" key="4">
    <source>
        <dbReference type="Proteomes" id="UP000255207"/>
    </source>
</evidence>
<protein>
    <submittedName>
        <fullName evidence="3">Tripartite tricarboxylate transporter TctB family protein</fullName>
    </submittedName>
</protein>
<dbReference type="Pfam" id="PF07331">
    <property type="entry name" value="TctB"/>
    <property type="match status" value="1"/>
</dbReference>
<evidence type="ECO:0000313" key="3">
    <source>
        <dbReference type="EMBL" id="RDJ20661.1"/>
    </source>
</evidence>